<dbReference type="InterPro" id="IPR036770">
    <property type="entry name" value="Ankyrin_rpt-contain_sf"/>
</dbReference>
<gene>
    <name evidence="2" type="ORF">GOBAR_AA08141</name>
</gene>
<dbReference type="SMART" id="SM00248">
    <property type="entry name" value="ANK"/>
    <property type="match status" value="1"/>
</dbReference>
<keyword evidence="1" id="KW-0040">ANK repeat</keyword>
<dbReference type="PROSITE" id="PS50088">
    <property type="entry name" value="ANK_REPEAT"/>
    <property type="match status" value="1"/>
</dbReference>
<evidence type="ECO:0000313" key="3">
    <source>
        <dbReference type="Proteomes" id="UP000239757"/>
    </source>
</evidence>
<dbReference type="Pfam" id="PF12796">
    <property type="entry name" value="Ank_2"/>
    <property type="match status" value="1"/>
</dbReference>
<sequence>MAIAPARLVQDVFQVLIQTLKKQNYCQEVVNRKDEDANTALHIAAINNQPQMLKLLLECKADKHETNEAGLTALEAAHQQNNIESINILREVSNFRYKLKKQIDEYGSKVSSLIFDNIDNISGGDRSALLVILGLLLTTTYQVTLSPPDGVWQGEDRFKINIPGKSVMNQTIITV</sequence>
<evidence type="ECO:0000313" key="2">
    <source>
        <dbReference type="EMBL" id="PPS12507.1"/>
    </source>
</evidence>
<proteinExistence type="predicted"/>
<feature type="repeat" description="ANK" evidence="1">
    <location>
        <begin position="36"/>
        <end position="68"/>
    </location>
</feature>
<reference evidence="2 3" key="1">
    <citation type="submission" date="2015-01" db="EMBL/GenBank/DDBJ databases">
        <title>Genome of allotetraploid Gossypium barbadense reveals genomic plasticity and fiber elongation in cotton evolution.</title>
        <authorList>
            <person name="Chen X."/>
            <person name="Liu X."/>
            <person name="Zhao B."/>
            <person name="Zheng H."/>
            <person name="Hu Y."/>
            <person name="Lu G."/>
            <person name="Yang C."/>
            <person name="Chen J."/>
            <person name="Shan C."/>
            <person name="Zhang L."/>
            <person name="Zhou Y."/>
            <person name="Wang L."/>
            <person name="Guo W."/>
            <person name="Bai Y."/>
            <person name="Ruan J."/>
            <person name="Shangguan X."/>
            <person name="Mao Y."/>
            <person name="Jiang J."/>
            <person name="Zhu Y."/>
            <person name="Lei J."/>
            <person name="Kang H."/>
            <person name="Chen S."/>
            <person name="He X."/>
            <person name="Wang R."/>
            <person name="Wang Y."/>
            <person name="Chen J."/>
            <person name="Wang L."/>
            <person name="Yu S."/>
            <person name="Wang B."/>
            <person name="Wei J."/>
            <person name="Song S."/>
            <person name="Lu X."/>
            <person name="Gao Z."/>
            <person name="Gu W."/>
            <person name="Deng X."/>
            <person name="Ma D."/>
            <person name="Wang S."/>
            <person name="Liang W."/>
            <person name="Fang L."/>
            <person name="Cai C."/>
            <person name="Zhu X."/>
            <person name="Zhou B."/>
            <person name="Zhang Y."/>
            <person name="Chen Z."/>
            <person name="Xu S."/>
            <person name="Zhu R."/>
            <person name="Wang S."/>
            <person name="Zhang T."/>
            <person name="Zhao G."/>
        </authorList>
    </citation>
    <scope>NUCLEOTIDE SEQUENCE [LARGE SCALE GENOMIC DNA]</scope>
    <source>
        <strain evidence="3">cv. Xinhai21</strain>
        <tissue evidence="2">Leaf</tissue>
    </source>
</reference>
<dbReference type="InterPro" id="IPR002110">
    <property type="entry name" value="Ankyrin_rpt"/>
</dbReference>
<organism evidence="2 3">
    <name type="scientific">Gossypium barbadense</name>
    <name type="common">Sea Island cotton</name>
    <name type="synonym">Hibiscus barbadensis</name>
    <dbReference type="NCBI Taxonomy" id="3634"/>
    <lineage>
        <taxon>Eukaryota</taxon>
        <taxon>Viridiplantae</taxon>
        <taxon>Streptophyta</taxon>
        <taxon>Embryophyta</taxon>
        <taxon>Tracheophyta</taxon>
        <taxon>Spermatophyta</taxon>
        <taxon>Magnoliopsida</taxon>
        <taxon>eudicotyledons</taxon>
        <taxon>Gunneridae</taxon>
        <taxon>Pentapetalae</taxon>
        <taxon>rosids</taxon>
        <taxon>malvids</taxon>
        <taxon>Malvales</taxon>
        <taxon>Malvaceae</taxon>
        <taxon>Malvoideae</taxon>
        <taxon>Gossypium</taxon>
    </lineage>
</organism>
<evidence type="ECO:0000256" key="1">
    <source>
        <dbReference type="PROSITE-ProRule" id="PRU00023"/>
    </source>
</evidence>
<dbReference type="OrthoDB" id="1002256at2759"/>
<dbReference type="Proteomes" id="UP000239757">
    <property type="component" value="Unassembled WGS sequence"/>
</dbReference>
<dbReference type="PROSITE" id="PS50297">
    <property type="entry name" value="ANK_REP_REGION"/>
    <property type="match status" value="1"/>
</dbReference>
<name>A0A2P5YAA0_GOSBA</name>
<dbReference type="Gene3D" id="1.25.40.20">
    <property type="entry name" value="Ankyrin repeat-containing domain"/>
    <property type="match status" value="1"/>
</dbReference>
<dbReference type="AlphaFoldDB" id="A0A2P5YAA0"/>
<dbReference type="EMBL" id="KZ663473">
    <property type="protein sequence ID" value="PPS12507.1"/>
    <property type="molecule type" value="Genomic_DNA"/>
</dbReference>
<accession>A0A2P5YAA0</accession>
<dbReference type="SUPFAM" id="SSF48403">
    <property type="entry name" value="Ankyrin repeat"/>
    <property type="match status" value="1"/>
</dbReference>
<dbReference type="PANTHER" id="PTHR24128:SF46">
    <property type="entry name" value="ALPHA-LATROTOXIN-LHE1A-LIKE ISOFORM X1"/>
    <property type="match status" value="1"/>
</dbReference>
<dbReference type="PANTHER" id="PTHR24128">
    <property type="entry name" value="HOMEOBOX PROTEIN WARIAI"/>
    <property type="match status" value="1"/>
</dbReference>
<protein>
    <submittedName>
        <fullName evidence="2">Uncharacterized protein</fullName>
    </submittedName>
</protein>